<dbReference type="InterPro" id="IPR002823">
    <property type="entry name" value="DUF112_TM"/>
</dbReference>
<feature type="transmembrane region" description="Helical" evidence="1">
    <location>
        <begin position="420"/>
        <end position="445"/>
    </location>
</feature>
<feature type="transmembrane region" description="Helical" evidence="1">
    <location>
        <begin position="326"/>
        <end position="345"/>
    </location>
</feature>
<feature type="transmembrane region" description="Helical" evidence="1">
    <location>
        <begin position="205"/>
        <end position="225"/>
    </location>
</feature>
<comment type="caution">
    <text evidence="3">The sequence shown here is derived from an EMBL/GenBank/DDBJ whole genome shotgun (WGS) entry which is preliminary data.</text>
</comment>
<feature type="transmembrane region" description="Helical" evidence="1">
    <location>
        <begin position="111"/>
        <end position="134"/>
    </location>
</feature>
<accession>A0A4Q7NHF0</accession>
<feature type="transmembrane region" description="Helical" evidence="1">
    <location>
        <begin position="255"/>
        <end position="276"/>
    </location>
</feature>
<feature type="transmembrane region" description="Helical" evidence="1">
    <location>
        <begin position="171"/>
        <end position="193"/>
    </location>
</feature>
<gene>
    <name evidence="3" type="ORF">EV675_0421</name>
</gene>
<feature type="transmembrane region" description="Helical" evidence="1">
    <location>
        <begin position="465"/>
        <end position="489"/>
    </location>
</feature>
<proteinExistence type="predicted"/>
<evidence type="ECO:0000256" key="1">
    <source>
        <dbReference type="SAM" id="Phobius"/>
    </source>
</evidence>
<evidence type="ECO:0000259" key="2">
    <source>
        <dbReference type="Pfam" id="PF01970"/>
    </source>
</evidence>
<protein>
    <submittedName>
        <fullName evidence="3">TctA family transporter</fullName>
    </submittedName>
</protein>
<feature type="domain" description="DUF112" evidence="2">
    <location>
        <begin position="22"/>
        <end position="441"/>
    </location>
</feature>
<dbReference type="PANTHER" id="PTHR35342">
    <property type="entry name" value="TRICARBOXYLIC TRANSPORT PROTEIN"/>
    <property type="match status" value="1"/>
</dbReference>
<keyword evidence="1" id="KW-0472">Membrane</keyword>
<dbReference type="Proteomes" id="UP000292445">
    <property type="component" value="Unassembled WGS sequence"/>
</dbReference>
<dbReference type="AlphaFoldDB" id="A0A4Q7NHF0"/>
<dbReference type="Pfam" id="PF01970">
    <property type="entry name" value="TctA"/>
    <property type="match status" value="1"/>
</dbReference>
<feature type="transmembrane region" description="Helical" evidence="1">
    <location>
        <begin position="24"/>
        <end position="51"/>
    </location>
</feature>
<dbReference type="EMBL" id="SGXC01000001">
    <property type="protein sequence ID" value="RZS84404.1"/>
    <property type="molecule type" value="Genomic_DNA"/>
</dbReference>
<feature type="transmembrane region" description="Helical" evidence="1">
    <location>
        <begin position="389"/>
        <end position="408"/>
    </location>
</feature>
<keyword evidence="1" id="KW-1133">Transmembrane helix</keyword>
<name>A0A4Q7NHF0_9BURK</name>
<organism evidence="3 4">
    <name type="scientific">Pigmentiphaga kullae</name>
    <dbReference type="NCBI Taxonomy" id="151784"/>
    <lineage>
        <taxon>Bacteria</taxon>
        <taxon>Pseudomonadati</taxon>
        <taxon>Pseudomonadota</taxon>
        <taxon>Betaproteobacteria</taxon>
        <taxon>Burkholderiales</taxon>
        <taxon>Alcaligenaceae</taxon>
        <taxon>Pigmentiphaga</taxon>
    </lineage>
</organism>
<feature type="transmembrane region" description="Helical" evidence="1">
    <location>
        <begin position="146"/>
        <end position="164"/>
    </location>
</feature>
<dbReference type="PANTHER" id="PTHR35342:SF5">
    <property type="entry name" value="TRICARBOXYLIC TRANSPORT PROTEIN"/>
    <property type="match status" value="1"/>
</dbReference>
<keyword evidence="4" id="KW-1185">Reference proteome</keyword>
<reference evidence="3 4" key="1">
    <citation type="submission" date="2019-02" db="EMBL/GenBank/DDBJ databases">
        <title>Genomic Encyclopedia of Type Strains, Phase IV (KMG-IV): sequencing the most valuable type-strain genomes for metagenomic binning, comparative biology and taxonomic classification.</title>
        <authorList>
            <person name="Goeker M."/>
        </authorList>
    </citation>
    <scope>NUCLEOTIDE SEQUENCE [LARGE SCALE GENOMIC DNA]</scope>
    <source>
        <strain evidence="3 4">K24</strain>
    </source>
</reference>
<evidence type="ECO:0000313" key="4">
    <source>
        <dbReference type="Proteomes" id="UP000292445"/>
    </source>
</evidence>
<feature type="transmembrane region" description="Helical" evidence="1">
    <location>
        <begin position="357"/>
        <end position="383"/>
    </location>
</feature>
<keyword evidence="1" id="KW-0812">Transmembrane</keyword>
<sequence length="504" mass="53051">MSLDFIDNLALGFQAAATWQNLGFAFFGCLLGTVIGVLPGIGTIPAIALLLPATYGLEPLSSLIMLAGIYYGAQYGGSTTSILVNMPGESSSVVTCIDGHQMARNGRAGSALAIAALGSFFAGCVGTLFIAAFGPVLGAFSLQFNAPEFFALLVLGLTMGIILARGSAIKALAMVAFGLLLGVVGTDVNTGVMRYTFDSASLWDGLGFLPLVIGLFGVTEVIRNLEEPDQARMKMKTGIRDLYPSRQEMREAWPAAVRGTAIGAILGVLPGGGAVLSSFASYTVEKKIARFPERFGHGAVQGLAGPESANNAGAQTSFIPLLTLGLPSNALMALIMGAMMIHGIAPGTSVMSERPELFWGMIASMWIGNAMLVVLNLPLIGLWVKLLSVPYRLLFPVILMFCAIGVYGTDDNLVQMSLTCLFALFGYVMLKVGCEPAPLVLGFVLGPPMESNLRRSLTISDGSAAIFFERPIAAALLVAAIVVVGLIVFPQFRQKRQEAFAEEG</sequence>
<evidence type="ECO:0000313" key="3">
    <source>
        <dbReference type="EMBL" id="RZS84404.1"/>
    </source>
</evidence>